<name>A0A397UBL8_9GLOM</name>
<dbReference type="OrthoDB" id="2453943at2759"/>
<keyword evidence="3" id="KW-1185">Reference proteome</keyword>
<dbReference type="NCBIfam" id="NF041631">
    <property type="entry name" value="KRQAASG_repeat"/>
    <property type="match status" value="1"/>
</dbReference>
<dbReference type="AlphaFoldDB" id="A0A397UBL8"/>
<dbReference type="EMBL" id="QKWP01001723">
    <property type="protein sequence ID" value="RIB07021.1"/>
    <property type="molecule type" value="Genomic_DNA"/>
</dbReference>
<organism evidence="2 3">
    <name type="scientific">Gigaspora rosea</name>
    <dbReference type="NCBI Taxonomy" id="44941"/>
    <lineage>
        <taxon>Eukaryota</taxon>
        <taxon>Fungi</taxon>
        <taxon>Fungi incertae sedis</taxon>
        <taxon>Mucoromycota</taxon>
        <taxon>Glomeromycotina</taxon>
        <taxon>Glomeromycetes</taxon>
        <taxon>Diversisporales</taxon>
        <taxon>Gigasporaceae</taxon>
        <taxon>Gigaspora</taxon>
    </lineage>
</organism>
<feature type="transmembrane region" description="Helical" evidence="1">
    <location>
        <begin position="23"/>
        <end position="41"/>
    </location>
</feature>
<protein>
    <submittedName>
        <fullName evidence="2">Uncharacterized protein</fullName>
    </submittedName>
</protein>
<accession>A0A397UBL8</accession>
<keyword evidence="1" id="KW-1133">Transmembrane helix</keyword>
<proteinExistence type="predicted"/>
<gene>
    <name evidence="2" type="ORF">C2G38_2215566</name>
</gene>
<sequence>MEREHVWRIIELQPKNNNNMKKLLMICIISSIIIVNVYQPFAKYDTCNCKRDDIFMEELKNLYKEIDLLSKYDIEKIKIINSMYESFSIEHREDIRKAIIKANIRLLYKNESYLIEYEPYHTFAVHYKTTRDNNQFINLTRAIPRGSSLRSVKRQALSVKRQALSVKRQASSVKRQASSVKRQVSSVKRQASTLCQFPL</sequence>
<keyword evidence="1" id="KW-0472">Membrane</keyword>
<reference evidence="2 3" key="1">
    <citation type="submission" date="2018-06" db="EMBL/GenBank/DDBJ databases">
        <title>Comparative genomics reveals the genomic features of Rhizophagus irregularis, R. cerebriforme, R. diaphanum and Gigaspora rosea, and their symbiotic lifestyle signature.</title>
        <authorList>
            <person name="Morin E."/>
            <person name="San Clemente H."/>
            <person name="Chen E.C.H."/>
            <person name="De La Providencia I."/>
            <person name="Hainaut M."/>
            <person name="Kuo A."/>
            <person name="Kohler A."/>
            <person name="Murat C."/>
            <person name="Tang N."/>
            <person name="Roy S."/>
            <person name="Loubradou J."/>
            <person name="Henrissat B."/>
            <person name="Grigoriev I.V."/>
            <person name="Corradi N."/>
            <person name="Roux C."/>
            <person name="Martin F.M."/>
        </authorList>
    </citation>
    <scope>NUCLEOTIDE SEQUENCE [LARGE SCALE GENOMIC DNA]</scope>
    <source>
        <strain evidence="2 3">DAOM 194757</strain>
    </source>
</reference>
<comment type="caution">
    <text evidence="2">The sequence shown here is derived from an EMBL/GenBank/DDBJ whole genome shotgun (WGS) entry which is preliminary data.</text>
</comment>
<evidence type="ECO:0000256" key="1">
    <source>
        <dbReference type="SAM" id="Phobius"/>
    </source>
</evidence>
<evidence type="ECO:0000313" key="2">
    <source>
        <dbReference type="EMBL" id="RIB07021.1"/>
    </source>
</evidence>
<dbReference type="Proteomes" id="UP000266673">
    <property type="component" value="Unassembled WGS sequence"/>
</dbReference>
<keyword evidence="1" id="KW-0812">Transmembrane</keyword>
<evidence type="ECO:0000313" key="3">
    <source>
        <dbReference type="Proteomes" id="UP000266673"/>
    </source>
</evidence>